<gene>
    <name evidence="2" type="ORF">EG028_20125</name>
</gene>
<dbReference type="RefSeq" id="WP_120518075.1">
    <property type="nucleotide sequence ID" value="NZ_QXZY01000011.1"/>
</dbReference>
<evidence type="ECO:0000313" key="2">
    <source>
        <dbReference type="EMBL" id="RPD39431.1"/>
    </source>
</evidence>
<dbReference type="Proteomes" id="UP000279089">
    <property type="component" value="Unassembled WGS sequence"/>
</dbReference>
<dbReference type="PANTHER" id="PTHR34585">
    <property type="match status" value="1"/>
</dbReference>
<dbReference type="OrthoDB" id="1524679at2"/>
<name>A0A3N4M7U3_9BACT</name>
<proteinExistence type="predicted"/>
<evidence type="ECO:0000259" key="1">
    <source>
        <dbReference type="Pfam" id="PF12728"/>
    </source>
</evidence>
<dbReference type="Pfam" id="PF12728">
    <property type="entry name" value="HTH_17"/>
    <property type="match status" value="1"/>
</dbReference>
<dbReference type="PANTHER" id="PTHR34585:SF22">
    <property type="entry name" value="HELIX-TURN-HELIX DOMAIN-CONTAINING PROTEIN"/>
    <property type="match status" value="1"/>
</dbReference>
<keyword evidence="3" id="KW-1185">Reference proteome</keyword>
<dbReference type="GO" id="GO:0003677">
    <property type="term" value="F:DNA binding"/>
    <property type="evidence" value="ECO:0007669"/>
    <property type="project" value="UniProtKB-KW"/>
</dbReference>
<dbReference type="InterPro" id="IPR041657">
    <property type="entry name" value="HTH_17"/>
</dbReference>
<evidence type="ECO:0000313" key="3">
    <source>
        <dbReference type="Proteomes" id="UP000279089"/>
    </source>
</evidence>
<dbReference type="InterPro" id="IPR009061">
    <property type="entry name" value="DNA-bd_dom_put_sf"/>
</dbReference>
<accession>A0A3N4M7U3</accession>
<keyword evidence="2" id="KW-0238">DNA-binding</keyword>
<organism evidence="2 3">
    <name type="scientific">Chitinophaga barathri</name>
    <dbReference type="NCBI Taxonomy" id="1647451"/>
    <lineage>
        <taxon>Bacteria</taxon>
        <taxon>Pseudomonadati</taxon>
        <taxon>Bacteroidota</taxon>
        <taxon>Chitinophagia</taxon>
        <taxon>Chitinophagales</taxon>
        <taxon>Chitinophagaceae</taxon>
        <taxon>Chitinophaga</taxon>
    </lineage>
</organism>
<dbReference type="SUPFAM" id="SSF46955">
    <property type="entry name" value="Putative DNA-binding domain"/>
    <property type="match status" value="1"/>
</dbReference>
<feature type="domain" description="Helix-turn-helix" evidence="1">
    <location>
        <begin position="42"/>
        <end position="84"/>
    </location>
</feature>
<dbReference type="AlphaFoldDB" id="A0A3N4M7U3"/>
<comment type="caution">
    <text evidence="2">The sequence shown here is derived from an EMBL/GenBank/DDBJ whole genome shotgun (WGS) entry which is preliminary data.</text>
</comment>
<protein>
    <submittedName>
        <fullName evidence="2">DNA-binding protein</fullName>
    </submittedName>
</protein>
<dbReference type="EMBL" id="RMBX01000011">
    <property type="protein sequence ID" value="RPD39431.1"/>
    <property type="molecule type" value="Genomic_DNA"/>
</dbReference>
<reference evidence="3" key="1">
    <citation type="submission" date="2018-11" db="EMBL/GenBank/DDBJ databases">
        <title>Chitinophaga lutea sp.nov., isolate from arsenic contaminated soil.</title>
        <authorList>
            <person name="Zong Y."/>
        </authorList>
    </citation>
    <scope>NUCLEOTIDE SEQUENCE [LARGE SCALE GENOMIC DNA]</scope>
    <source>
        <strain evidence="3">YLT18</strain>
    </source>
</reference>
<sequence>MAAEIITQEDLQLFKEELFSEIRDILSSQQQAPPKKWIKSYQVMEILGISSGTLQTMRNKGAIAFSKMGGLIFYDYDAILELMKDSAYPGTPMQKRGR</sequence>